<dbReference type="Pfam" id="PF09764">
    <property type="entry name" value="Nt_Gln_amidase"/>
    <property type="match status" value="1"/>
</dbReference>
<evidence type="ECO:0000259" key="8">
    <source>
        <dbReference type="Pfam" id="PF09764"/>
    </source>
</evidence>
<dbReference type="EMBL" id="UOFF01000073">
    <property type="protein sequence ID" value="VAW54936.1"/>
    <property type="molecule type" value="Genomic_DNA"/>
</dbReference>
<dbReference type="GO" id="GO:0005634">
    <property type="term" value="C:nucleus"/>
    <property type="evidence" value="ECO:0007669"/>
    <property type="project" value="TreeGrafter"/>
</dbReference>
<evidence type="ECO:0000313" key="9">
    <source>
        <dbReference type="EMBL" id="VAW54936.1"/>
    </source>
</evidence>
<dbReference type="GO" id="GO:0005829">
    <property type="term" value="C:cytosol"/>
    <property type="evidence" value="ECO:0007669"/>
    <property type="project" value="TreeGrafter"/>
</dbReference>
<evidence type="ECO:0000256" key="6">
    <source>
        <dbReference type="ARBA" id="ARBA00029677"/>
    </source>
</evidence>
<comment type="catalytic activity">
    <reaction evidence="7">
        <text>N-terminal L-glutaminyl-[protein] + H2O = N-terminal L-glutamyl-[protein] + NH4(+)</text>
        <dbReference type="Rhea" id="RHEA:50680"/>
        <dbReference type="Rhea" id="RHEA-COMP:12668"/>
        <dbReference type="Rhea" id="RHEA-COMP:12777"/>
        <dbReference type="ChEBI" id="CHEBI:15377"/>
        <dbReference type="ChEBI" id="CHEBI:28938"/>
        <dbReference type="ChEBI" id="CHEBI:64721"/>
        <dbReference type="ChEBI" id="CHEBI:64722"/>
        <dbReference type="EC" id="3.5.1.122"/>
    </reaction>
</comment>
<dbReference type="Gene3D" id="3.10.620.10">
    <property type="entry name" value="Protein N-terminal glutamine amidohydrolase, alpha beta roll"/>
    <property type="match status" value="1"/>
</dbReference>
<protein>
    <recommendedName>
        <fullName evidence="4">Protein N-terminal glutamine amidohydrolase</fullName>
        <ecNumber evidence="3">3.5.1.122</ecNumber>
    </recommendedName>
    <alternativeName>
        <fullName evidence="6">Protein NH2-terminal glutamine deamidase</fullName>
    </alternativeName>
</protein>
<dbReference type="GO" id="GO:0008418">
    <property type="term" value="F:protein-N-terminal asparagine amidohydrolase activity"/>
    <property type="evidence" value="ECO:0007669"/>
    <property type="project" value="InterPro"/>
</dbReference>
<dbReference type="AlphaFoldDB" id="A0A3B0XE97"/>
<name>A0A3B0XE97_9ZZZZ</name>
<evidence type="ECO:0000256" key="7">
    <source>
        <dbReference type="ARBA" id="ARBA00048768"/>
    </source>
</evidence>
<evidence type="ECO:0000256" key="1">
    <source>
        <dbReference type="ARBA" id="ARBA00008985"/>
    </source>
</evidence>
<comment type="similarity">
    <text evidence="1">Belongs to the NTAQ1 family.</text>
</comment>
<evidence type="ECO:0000256" key="2">
    <source>
        <dbReference type="ARBA" id="ARBA00011245"/>
    </source>
</evidence>
<keyword evidence="5" id="KW-0378">Hydrolase</keyword>
<comment type="subunit">
    <text evidence="2">Monomer.</text>
</comment>
<evidence type="ECO:0000256" key="5">
    <source>
        <dbReference type="ARBA" id="ARBA00022801"/>
    </source>
</evidence>
<dbReference type="PANTHER" id="PTHR13035">
    <property type="entry name" value="PROTEIN N-TERMINAL GLUTAMINE AMIDOHYDROLASE"/>
    <property type="match status" value="1"/>
</dbReference>
<dbReference type="EC" id="3.5.1.122" evidence="3"/>
<sequence>MPLFKRSSYTYTQLFCEENVWKLIETLYTNQLAKPIDVLFILNKKQTIALFEQKLSNQKKPVIWDYHVILTAQIEENLMVFDFDSCCEFPVEINHYFNRTFPSNPDLKPTYQAYLKPIKASYYLKCFYSDRAHMQGIVSSDAFPEYDIIIPNSNIEKLTLEQCRNIEQALGLGHFSSTHKILLPAEYLAHIKTN</sequence>
<proteinExistence type="inferred from homology"/>
<accession>A0A3B0XE97</accession>
<organism evidence="9">
    <name type="scientific">hydrothermal vent metagenome</name>
    <dbReference type="NCBI Taxonomy" id="652676"/>
    <lineage>
        <taxon>unclassified sequences</taxon>
        <taxon>metagenomes</taxon>
        <taxon>ecological metagenomes</taxon>
    </lineage>
</organism>
<dbReference type="GO" id="GO:0070773">
    <property type="term" value="F:protein-N-terminal glutamine amidohydrolase activity"/>
    <property type="evidence" value="ECO:0007669"/>
    <property type="project" value="UniProtKB-EC"/>
</dbReference>
<evidence type="ECO:0000256" key="3">
    <source>
        <dbReference type="ARBA" id="ARBA00012718"/>
    </source>
</evidence>
<dbReference type="InterPro" id="IPR039733">
    <property type="entry name" value="NTAQ1"/>
</dbReference>
<reference evidence="9" key="1">
    <citation type="submission" date="2018-06" db="EMBL/GenBank/DDBJ databases">
        <authorList>
            <person name="Zhirakovskaya E."/>
        </authorList>
    </citation>
    <scope>NUCLEOTIDE SEQUENCE</scope>
</reference>
<dbReference type="PANTHER" id="PTHR13035:SF0">
    <property type="entry name" value="PROTEIN N-TERMINAL GLUTAMINE AMIDOHYDROLASE"/>
    <property type="match status" value="1"/>
</dbReference>
<gene>
    <name evidence="9" type="ORF">MNBD_GAMMA07-1194</name>
</gene>
<dbReference type="InterPro" id="IPR037132">
    <property type="entry name" value="N_Gln_amidohydro_ab_roll_sf"/>
</dbReference>
<evidence type="ECO:0000256" key="4">
    <source>
        <dbReference type="ARBA" id="ARBA00021247"/>
    </source>
</evidence>
<feature type="domain" description="Protein N-terminal glutamine amidohydrolase alpha beta roll" evidence="8">
    <location>
        <begin position="11"/>
        <end position="178"/>
    </location>
</feature>
<dbReference type="InterPro" id="IPR023128">
    <property type="entry name" value="Prot_N_Gln_amidohydro_ab_roll"/>
</dbReference>